<evidence type="ECO:0000256" key="9">
    <source>
        <dbReference type="ARBA" id="ARBA00023136"/>
    </source>
</evidence>
<evidence type="ECO:0000313" key="12">
    <source>
        <dbReference type="EMBL" id="KHN73194.1"/>
    </source>
</evidence>
<keyword evidence="3 11" id="KW-0813">Transport</keyword>
<comment type="function">
    <text evidence="11">Membrane-anchoring subunit of succinate dehydrogenase (SDH) that is involved in complex II of the mitochondrial electron transport chain and is responsible for transferring electrons from succinate to ubiquinone (coenzyme Q).</text>
</comment>
<dbReference type="Proteomes" id="UP000031036">
    <property type="component" value="Unassembled WGS sequence"/>
</dbReference>
<keyword evidence="10" id="KW-0408">Iron</keyword>
<dbReference type="PANTHER" id="PTHR13337:SF2">
    <property type="entry name" value="SUCCINATE DEHYDROGENASE [UBIQUINONE] CYTOCHROME B SMALL SUBUNIT, MITOCHONDRIAL"/>
    <property type="match status" value="1"/>
</dbReference>
<comment type="caution">
    <text evidence="12">The sequence shown here is derived from an EMBL/GenBank/DDBJ whole genome shotgun (WGS) entry which is preliminary data.</text>
</comment>
<keyword evidence="5 11" id="KW-0999">Mitochondrion inner membrane</keyword>
<dbReference type="GO" id="GO:0048039">
    <property type="term" value="F:ubiquinone binding"/>
    <property type="evidence" value="ECO:0007669"/>
    <property type="project" value="TreeGrafter"/>
</dbReference>
<keyword evidence="13" id="KW-1185">Reference proteome</keyword>
<feature type="transmembrane region" description="Helical" evidence="11">
    <location>
        <begin position="151"/>
        <end position="172"/>
    </location>
</feature>
<accession>A0A0B2UVA2</accession>
<evidence type="ECO:0000256" key="10">
    <source>
        <dbReference type="PIRSR" id="PIRSR607992-2"/>
    </source>
</evidence>
<dbReference type="EMBL" id="JPKZ01003145">
    <property type="protein sequence ID" value="KHN73194.1"/>
    <property type="molecule type" value="Genomic_DNA"/>
</dbReference>
<keyword evidence="9 11" id="KW-0472">Membrane</keyword>
<keyword evidence="10 11" id="KW-0479">Metal-binding</keyword>
<dbReference type="Gene3D" id="1.20.1300.10">
    <property type="entry name" value="Fumarate reductase/succinate dehydrogenase, transmembrane subunit"/>
    <property type="match status" value="1"/>
</dbReference>
<comment type="caution">
    <text evidence="11">Lacks conserved residue(s) required for the propagation of feature annotation.</text>
</comment>
<evidence type="ECO:0000256" key="2">
    <source>
        <dbReference type="ARBA" id="ARBA00007294"/>
    </source>
</evidence>
<dbReference type="InterPro" id="IPR034804">
    <property type="entry name" value="SQR/QFR_C/D"/>
</dbReference>
<dbReference type="PANTHER" id="PTHR13337">
    <property type="entry name" value="SUCCINATE DEHYDROGENASE"/>
    <property type="match status" value="1"/>
</dbReference>
<keyword evidence="11" id="KW-0249">Electron transport</keyword>
<dbReference type="InterPro" id="IPR007992">
    <property type="entry name" value="CybS"/>
</dbReference>
<keyword evidence="4 11" id="KW-0812">Transmembrane</keyword>
<evidence type="ECO:0000256" key="8">
    <source>
        <dbReference type="ARBA" id="ARBA00023128"/>
    </source>
</evidence>
<keyword evidence="12" id="KW-0830">Ubiquinone</keyword>
<keyword evidence="8 11" id="KW-0496">Mitochondrion</keyword>
<evidence type="ECO:0000256" key="1">
    <source>
        <dbReference type="ARBA" id="ARBA00004448"/>
    </source>
</evidence>
<keyword evidence="7 11" id="KW-1133">Transmembrane helix</keyword>
<evidence type="ECO:0000256" key="6">
    <source>
        <dbReference type="ARBA" id="ARBA00022946"/>
    </source>
</evidence>
<evidence type="ECO:0000256" key="4">
    <source>
        <dbReference type="ARBA" id="ARBA00022692"/>
    </source>
</evidence>
<gene>
    <name evidence="12" type="ORF">Tcan_05462</name>
</gene>
<dbReference type="GO" id="GO:0005743">
    <property type="term" value="C:mitochondrial inner membrane"/>
    <property type="evidence" value="ECO:0007669"/>
    <property type="project" value="UniProtKB-SubCell"/>
</dbReference>
<dbReference type="AlphaFoldDB" id="A0A0B2UVA2"/>
<dbReference type="GO" id="GO:0046872">
    <property type="term" value="F:metal ion binding"/>
    <property type="evidence" value="ECO:0007669"/>
    <property type="project" value="UniProtKB-KW"/>
</dbReference>
<evidence type="ECO:0000313" key="13">
    <source>
        <dbReference type="Proteomes" id="UP000031036"/>
    </source>
</evidence>
<dbReference type="GO" id="GO:0006099">
    <property type="term" value="P:tricarboxylic acid cycle"/>
    <property type="evidence" value="ECO:0007669"/>
    <property type="project" value="UniProtKB-KW"/>
</dbReference>
<proteinExistence type="inferred from homology"/>
<evidence type="ECO:0000256" key="3">
    <source>
        <dbReference type="ARBA" id="ARBA00022448"/>
    </source>
</evidence>
<evidence type="ECO:0000256" key="11">
    <source>
        <dbReference type="RuleBase" id="RU364031"/>
    </source>
</evidence>
<organism evidence="12 13">
    <name type="scientific">Toxocara canis</name>
    <name type="common">Canine roundworm</name>
    <dbReference type="NCBI Taxonomy" id="6265"/>
    <lineage>
        <taxon>Eukaryota</taxon>
        <taxon>Metazoa</taxon>
        <taxon>Ecdysozoa</taxon>
        <taxon>Nematoda</taxon>
        <taxon>Chromadorea</taxon>
        <taxon>Rhabditida</taxon>
        <taxon>Spirurina</taxon>
        <taxon>Ascaridomorpha</taxon>
        <taxon>Ascaridoidea</taxon>
        <taxon>Toxocaridae</taxon>
        <taxon>Toxocara</taxon>
    </lineage>
</organism>
<comment type="similarity">
    <text evidence="2 11">Belongs to the CybS family.</text>
</comment>
<keyword evidence="11" id="KW-0349">Heme</keyword>
<feature type="transmembrane region" description="Helical" evidence="11">
    <location>
        <begin position="123"/>
        <end position="139"/>
    </location>
</feature>
<protein>
    <recommendedName>
        <fullName evidence="11">Succinate dehydrogenase [ubiquinone] cytochrome b small subunit</fullName>
    </recommendedName>
</protein>
<name>A0A0B2UVA2_TOXCA</name>
<dbReference type="GO" id="GO:0006121">
    <property type="term" value="P:mitochondrial electron transport, succinate to ubiquinone"/>
    <property type="evidence" value="ECO:0007669"/>
    <property type="project" value="TreeGrafter"/>
</dbReference>
<reference evidence="12 13" key="1">
    <citation type="submission" date="2014-11" db="EMBL/GenBank/DDBJ databases">
        <title>Genetic blueprint of the zoonotic pathogen Toxocara canis.</title>
        <authorList>
            <person name="Zhu X.-Q."/>
            <person name="Korhonen P.K."/>
            <person name="Cai H."/>
            <person name="Young N.D."/>
            <person name="Nejsum P."/>
            <person name="von Samson-Himmelstjerna G."/>
            <person name="Boag P.R."/>
            <person name="Tan P."/>
            <person name="Li Q."/>
            <person name="Min J."/>
            <person name="Yang Y."/>
            <person name="Wang X."/>
            <person name="Fang X."/>
            <person name="Hall R.S."/>
            <person name="Hofmann A."/>
            <person name="Sternberg P.W."/>
            <person name="Jex A.R."/>
            <person name="Gasser R.B."/>
        </authorList>
    </citation>
    <scope>NUCLEOTIDE SEQUENCE [LARGE SCALE GENOMIC DNA]</scope>
    <source>
        <strain evidence="12">PN_DK_2014</strain>
    </source>
</reference>
<sequence>MGSNSILHNENGKQSAHNITGLGGWLGCVGELLSRCVAFLFVDFPSIFSSLDGGAAGLARMLPVIRRAVPLSARILRASLIQRCAGATSAAVGAAPPQFDPVAAEKGFKPLHSHGTLFKIERYFAAAMVPLMPAAYFIHGREMDLCLALALTLHVHWGVWGVVNVSLLIVFVERRLVGVMVN</sequence>
<keyword evidence="11" id="KW-0816">Tricarboxylic acid cycle</keyword>
<evidence type="ECO:0000256" key="5">
    <source>
        <dbReference type="ARBA" id="ARBA00022792"/>
    </source>
</evidence>
<dbReference type="GO" id="GO:0020037">
    <property type="term" value="F:heme binding"/>
    <property type="evidence" value="ECO:0007669"/>
    <property type="project" value="TreeGrafter"/>
</dbReference>
<feature type="binding site" description="axial binding residue" evidence="10">
    <location>
        <position position="154"/>
    </location>
    <ligand>
        <name>heme b</name>
        <dbReference type="ChEBI" id="CHEBI:60344"/>
        <note>ligand shared with SDHC</note>
    </ligand>
    <ligandPart>
        <name>Fe</name>
        <dbReference type="ChEBI" id="CHEBI:18248"/>
    </ligandPart>
</feature>
<dbReference type="STRING" id="6265.A0A0B2UVA2"/>
<dbReference type="OrthoDB" id="18577at2759"/>
<keyword evidence="6 11" id="KW-0809">Transit peptide</keyword>
<evidence type="ECO:0000256" key="7">
    <source>
        <dbReference type="ARBA" id="ARBA00022989"/>
    </source>
</evidence>
<dbReference type="Pfam" id="PF05328">
    <property type="entry name" value="CybS"/>
    <property type="match status" value="1"/>
</dbReference>
<comment type="subcellular location">
    <subcellularLocation>
        <location evidence="1 11">Mitochondrion inner membrane</location>
        <topology evidence="1 11">Multi-pass membrane protein</topology>
    </subcellularLocation>
</comment>